<evidence type="ECO:0000256" key="1">
    <source>
        <dbReference type="SAM" id="MobiDB-lite"/>
    </source>
</evidence>
<evidence type="ECO:0000313" key="3">
    <source>
        <dbReference type="Proteomes" id="UP000237000"/>
    </source>
</evidence>
<dbReference type="Proteomes" id="UP000237000">
    <property type="component" value="Unassembled WGS sequence"/>
</dbReference>
<gene>
    <name evidence="2" type="ORF">TorRG33x02_023570</name>
</gene>
<proteinExistence type="predicted"/>
<protein>
    <submittedName>
        <fullName evidence="2">Uncharacterized protein</fullName>
    </submittedName>
</protein>
<feature type="compositionally biased region" description="Basic residues" evidence="1">
    <location>
        <begin position="19"/>
        <end position="38"/>
    </location>
</feature>
<sequence>MEQSIIKAGRRGEVSLGKKERKKGRRRKAKRWRSGAHC</sequence>
<organism evidence="2 3">
    <name type="scientific">Trema orientale</name>
    <name type="common">Charcoal tree</name>
    <name type="synonym">Celtis orientalis</name>
    <dbReference type="NCBI Taxonomy" id="63057"/>
    <lineage>
        <taxon>Eukaryota</taxon>
        <taxon>Viridiplantae</taxon>
        <taxon>Streptophyta</taxon>
        <taxon>Embryophyta</taxon>
        <taxon>Tracheophyta</taxon>
        <taxon>Spermatophyta</taxon>
        <taxon>Magnoliopsida</taxon>
        <taxon>eudicotyledons</taxon>
        <taxon>Gunneridae</taxon>
        <taxon>Pentapetalae</taxon>
        <taxon>rosids</taxon>
        <taxon>fabids</taxon>
        <taxon>Rosales</taxon>
        <taxon>Cannabaceae</taxon>
        <taxon>Trema</taxon>
    </lineage>
</organism>
<reference evidence="3" key="1">
    <citation type="submission" date="2016-06" db="EMBL/GenBank/DDBJ databases">
        <title>Parallel loss of symbiosis genes in relatives of nitrogen-fixing non-legume Parasponia.</title>
        <authorList>
            <person name="Van Velzen R."/>
            <person name="Holmer R."/>
            <person name="Bu F."/>
            <person name="Rutten L."/>
            <person name="Van Zeijl A."/>
            <person name="Liu W."/>
            <person name="Santuari L."/>
            <person name="Cao Q."/>
            <person name="Sharma T."/>
            <person name="Shen D."/>
            <person name="Roswanjaya Y."/>
            <person name="Wardhani T."/>
            <person name="Kalhor M.S."/>
            <person name="Jansen J."/>
            <person name="Van den Hoogen J."/>
            <person name="Gungor B."/>
            <person name="Hartog M."/>
            <person name="Hontelez J."/>
            <person name="Verver J."/>
            <person name="Yang W.-C."/>
            <person name="Schijlen E."/>
            <person name="Repin R."/>
            <person name="Schilthuizen M."/>
            <person name="Schranz E."/>
            <person name="Heidstra R."/>
            <person name="Miyata K."/>
            <person name="Fedorova E."/>
            <person name="Kohlen W."/>
            <person name="Bisseling T."/>
            <person name="Smit S."/>
            <person name="Geurts R."/>
        </authorList>
    </citation>
    <scope>NUCLEOTIDE SEQUENCE [LARGE SCALE GENOMIC DNA]</scope>
    <source>
        <strain evidence="3">cv. RG33-2</strain>
    </source>
</reference>
<name>A0A2P5FUW2_TREOI</name>
<keyword evidence="3" id="KW-1185">Reference proteome</keyword>
<dbReference type="InParanoid" id="A0A2P5FUW2"/>
<evidence type="ECO:0000313" key="2">
    <source>
        <dbReference type="EMBL" id="POO01580.1"/>
    </source>
</evidence>
<dbReference type="EMBL" id="JXTC01000007">
    <property type="protein sequence ID" value="POO01580.1"/>
    <property type="molecule type" value="Genomic_DNA"/>
</dbReference>
<feature type="region of interest" description="Disordered" evidence="1">
    <location>
        <begin position="1"/>
        <end position="38"/>
    </location>
</feature>
<dbReference type="AlphaFoldDB" id="A0A2P5FUW2"/>
<accession>A0A2P5FUW2</accession>
<comment type="caution">
    <text evidence="2">The sequence shown here is derived from an EMBL/GenBank/DDBJ whole genome shotgun (WGS) entry which is preliminary data.</text>
</comment>